<feature type="compositionally biased region" description="Low complexity" evidence="1">
    <location>
        <begin position="20"/>
        <end position="31"/>
    </location>
</feature>
<feature type="compositionally biased region" description="Polar residues" evidence="1">
    <location>
        <begin position="115"/>
        <end position="139"/>
    </location>
</feature>
<gene>
    <name evidence="2" type="ORF">METZ01_LOCUS466982</name>
</gene>
<dbReference type="EMBL" id="UINC01196908">
    <property type="protein sequence ID" value="SVE14128.1"/>
    <property type="molecule type" value="Genomic_DNA"/>
</dbReference>
<evidence type="ECO:0000256" key="1">
    <source>
        <dbReference type="SAM" id="MobiDB-lite"/>
    </source>
</evidence>
<organism evidence="2">
    <name type="scientific">marine metagenome</name>
    <dbReference type="NCBI Taxonomy" id="408172"/>
    <lineage>
        <taxon>unclassified sequences</taxon>
        <taxon>metagenomes</taxon>
        <taxon>ecological metagenomes</taxon>
    </lineage>
</organism>
<protein>
    <submittedName>
        <fullName evidence="2">Uncharacterized protein</fullName>
    </submittedName>
</protein>
<feature type="non-terminal residue" evidence="2">
    <location>
        <position position="193"/>
    </location>
</feature>
<feature type="compositionally biased region" description="Polar residues" evidence="1">
    <location>
        <begin position="89"/>
        <end position="100"/>
    </location>
</feature>
<reference evidence="2" key="1">
    <citation type="submission" date="2018-05" db="EMBL/GenBank/DDBJ databases">
        <authorList>
            <person name="Lanie J.A."/>
            <person name="Ng W.-L."/>
            <person name="Kazmierczak K.M."/>
            <person name="Andrzejewski T.M."/>
            <person name="Davidsen T.M."/>
            <person name="Wayne K.J."/>
            <person name="Tettelin H."/>
            <person name="Glass J.I."/>
            <person name="Rusch D."/>
            <person name="Podicherti R."/>
            <person name="Tsui H.-C.T."/>
            <person name="Winkler M.E."/>
        </authorList>
    </citation>
    <scope>NUCLEOTIDE SEQUENCE</scope>
</reference>
<feature type="region of interest" description="Disordered" evidence="1">
    <location>
        <begin position="20"/>
        <end position="193"/>
    </location>
</feature>
<accession>A0A383B410</accession>
<name>A0A383B410_9ZZZZ</name>
<dbReference type="AlphaFoldDB" id="A0A383B410"/>
<sequence>MRVERFVATFALACLCNCATTKPDSTDSPSSLIDLPEQQKQNEDKLTIDGGGGETGETVSGTGLQHNISPDSVPLDQSPPTVSEFADSGENQSEDPSVSDQLKGHERKATPSDPNPSSITEPNETTLPVATQSEASNPTAEGKHSLDSENATDPDGIEDDKGKSLAGDSNDESDTSLADIFIKDSTEDLDPLE</sequence>
<evidence type="ECO:0000313" key="2">
    <source>
        <dbReference type="EMBL" id="SVE14128.1"/>
    </source>
</evidence>
<proteinExistence type="predicted"/>